<feature type="repeat" description="PPR" evidence="2">
    <location>
        <begin position="270"/>
        <end position="304"/>
    </location>
</feature>
<evidence type="ECO:0000313" key="3">
    <source>
        <dbReference type="EnsemblPlants" id="AUR62019713-RA:cds"/>
    </source>
</evidence>
<dbReference type="Pfam" id="PF12854">
    <property type="entry name" value="PPR_1"/>
    <property type="match status" value="1"/>
</dbReference>
<feature type="repeat" description="PPR" evidence="2">
    <location>
        <begin position="73"/>
        <end position="107"/>
    </location>
</feature>
<dbReference type="PROSITE" id="PS51375">
    <property type="entry name" value="PPR"/>
    <property type="match status" value="7"/>
</dbReference>
<sequence>MVFNGMPVKNIITWTALLTVYAENGQLVNARKVFDEMPQRNIASWNAMITGYVRNGVGVREACELFNRMPERNAVSYAAMITGFARAFMFEEAERLYNNMPRTWRDPVSSNALICGYLKAGELNEAFRVFSGMVEKDVVSWTSMVDGYCRKGYIEDARELFNMMPVKNVVSWTAMIRGHMKGGNFRDGFLLFLSMKRDEIVRVNSMTLTTVIEACANNDRYEEACQSHGLGFRMGFECDPILCNALINMYGKFGCLETAIKLFNHMSKKDIVSWNSMISSYVHANQVDEAYSLFQNMPRRDIYSWTTMIGGFCGKGDMAKSIQLFDMMPHKDDVAWTAVISGLVNSERPTEAIHWYIRMTRGSFRPNVLTMSSVISAAAGLANLIIGLQLHAHVVKMEMELDLSIHNSLVTMYSKCGHVSDAYRVFMKIASPNVISFNSMITGYAFHGLGQESLRLFEQMEKKGLEPNEITFLGVLSACTHLGLVQKGQEYFKLMKSAYHIEPGPDHYACMIDLLGRAGLLDQAVNVIHSMPFEPHAGVWGALQGAAQSHLRIDVAKLAAKEILRLEPNNTTPHVVLSKIFSILGEKETEEVRQTQKLKGKTPGCSWVLVTGNSN</sequence>
<dbReference type="FunFam" id="1.25.40.10:FF:001093">
    <property type="entry name" value="Pentatricopeptide repeat-containing protein At2g34400"/>
    <property type="match status" value="1"/>
</dbReference>
<feature type="repeat" description="PPR" evidence="2">
    <location>
        <begin position="239"/>
        <end position="269"/>
    </location>
</feature>
<dbReference type="InterPro" id="IPR002885">
    <property type="entry name" value="PPR_rpt"/>
</dbReference>
<evidence type="ECO:0000313" key="4">
    <source>
        <dbReference type="Proteomes" id="UP000596660"/>
    </source>
</evidence>
<feature type="repeat" description="PPR" evidence="2">
    <location>
        <begin position="332"/>
        <end position="366"/>
    </location>
</feature>
<name>A0A803LW62_CHEQI</name>
<dbReference type="InterPro" id="IPR046848">
    <property type="entry name" value="E_motif"/>
</dbReference>
<keyword evidence="4" id="KW-1185">Reference proteome</keyword>
<reference evidence="3" key="1">
    <citation type="journal article" date="2017" name="Nature">
        <title>The genome of Chenopodium quinoa.</title>
        <authorList>
            <person name="Jarvis D.E."/>
            <person name="Ho Y.S."/>
            <person name="Lightfoot D.J."/>
            <person name="Schmoeckel S.M."/>
            <person name="Li B."/>
            <person name="Borm T.J.A."/>
            <person name="Ohyanagi H."/>
            <person name="Mineta K."/>
            <person name="Michell C.T."/>
            <person name="Saber N."/>
            <person name="Kharbatia N.M."/>
            <person name="Rupper R.R."/>
            <person name="Sharp A.R."/>
            <person name="Dally N."/>
            <person name="Boughton B.A."/>
            <person name="Woo Y.H."/>
            <person name="Gao G."/>
            <person name="Schijlen E.G.W.M."/>
            <person name="Guo X."/>
            <person name="Momin A.A."/>
            <person name="Negrao S."/>
            <person name="Al-Babili S."/>
            <person name="Gehring C."/>
            <person name="Roessner U."/>
            <person name="Jung C."/>
            <person name="Murphy K."/>
            <person name="Arold S.T."/>
            <person name="Gojobori T."/>
            <person name="van der Linden C.G."/>
            <person name="van Loo E.N."/>
            <person name="Jellen E.N."/>
            <person name="Maughan P.J."/>
            <person name="Tester M."/>
        </authorList>
    </citation>
    <scope>NUCLEOTIDE SEQUENCE [LARGE SCALE GENOMIC DNA]</scope>
    <source>
        <strain evidence="3">cv. PI 614886</strain>
    </source>
</reference>
<feature type="repeat" description="PPR" evidence="2">
    <location>
        <begin position="10"/>
        <end position="44"/>
    </location>
</feature>
<evidence type="ECO:0000256" key="2">
    <source>
        <dbReference type="PROSITE-ProRule" id="PRU00708"/>
    </source>
</evidence>
<dbReference type="InterPro" id="IPR046960">
    <property type="entry name" value="PPR_At4g14850-like_plant"/>
</dbReference>
<dbReference type="AlphaFoldDB" id="A0A803LW62"/>
<evidence type="ECO:0008006" key="5">
    <source>
        <dbReference type="Google" id="ProtNLM"/>
    </source>
</evidence>
<dbReference type="Gene3D" id="1.25.40.10">
    <property type="entry name" value="Tetratricopeptide repeat domain"/>
    <property type="match status" value="6"/>
</dbReference>
<dbReference type="PANTHER" id="PTHR47926">
    <property type="entry name" value="PENTATRICOPEPTIDE REPEAT-CONTAINING PROTEIN"/>
    <property type="match status" value="1"/>
</dbReference>
<organism evidence="3 4">
    <name type="scientific">Chenopodium quinoa</name>
    <name type="common">Quinoa</name>
    <dbReference type="NCBI Taxonomy" id="63459"/>
    <lineage>
        <taxon>Eukaryota</taxon>
        <taxon>Viridiplantae</taxon>
        <taxon>Streptophyta</taxon>
        <taxon>Embryophyta</taxon>
        <taxon>Tracheophyta</taxon>
        <taxon>Spermatophyta</taxon>
        <taxon>Magnoliopsida</taxon>
        <taxon>eudicotyledons</taxon>
        <taxon>Gunneridae</taxon>
        <taxon>Pentapetalae</taxon>
        <taxon>Caryophyllales</taxon>
        <taxon>Chenopodiaceae</taxon>
        <taxon>Chenopodioideae</taxon>
        <taxon>Atripliceae</taxon>
        <taxon>Chenopodium</taxon>
    </lineage>
</organism>
<dbReference type="EnsemblPlants" id="AUR62019713-RA">
    <property type="protein sequence ID" value="AUR62019713-RA:cds"/>
    <property type="gene ID" value="AUR62019713"/>
</dbReference>
<reference evidence="3" key="2">
    <citation type="submission" date="2021-03" db="UniProtKB">
        <authorList>
            <consortium name="EnsemblPlants"/>
        </authorList>
    </citation>
    <scope>IDENTIFICATION</scope>
</reference>
<dbReference type="GO" id="GO:0003723">
    <property type="term" value="F:RNA binding"/>
    <property type="evidence" value="ECO:0007669"/>
    <property type="project" value="InterPro"/>
</dbReference>
<dbReference type="Proteomes" id="UP000596660">
    <property type="component" value="Unplaced"/>
</dbReference>
<dbReference type="Gramene" id="AUR62019713-RA">
    <property type="protein sequence ID" value="AUR62019713-RA:cds"/>
    <property type="gene ID" value="AUR62019713"/>
</dbReference>
<keyword evidence="1" id="KW-0677">Repeat</keyword>
<accession>A0A803LW62</accession>
<dbReference type="OMA" id="FEACGRF"/>
<dbReference type="NCBIfam" id="TIGR00756">
    <property type="entry name" value="PPR"/>
    <property type="match status" value="10"/>
</dbReference>
<dbReference type="Pfam" id="PF13041">
    <property type="entry name" value="PPR_2"/>
    <property type="match status" value="4"/>
</dbReference>
<protein>
    <recommendedName>
        <fullName evidence="5">Pentatricopeptide repeat-containing protein</fullName>
    </recommendedName>
</protein>
<feature type="repeat" description="PPR" evidence="2">
    <location>
        <begin position="433"/>
        <end position="467"/>
    </location>
</feature>
<dbReference type="Pfam" id="PF01535">
    <property type="entry name" value="PPR"/>
    <property type="match status" value="6"/>
</dbReference>
<dbReference type="PANTHER" id="PTHR47926:SF425">
    <property type="entry name" value="REPEAT (TPR)-LIKE SUPERFAMILY PROTEIN, PUTATIVE-RELATED"/>
    <property type="match status" value="1"/>
</dbReference>
<proteinExistence type="predicted"/>
<dbReference type="InterPro" id="IPR011990">
    <property type="entry name" value="TPR-like_helical_dom_sf"/>
</dbReference>
<feature type="repeat" description="PPR" evidence="2">
    <location>
        <begin position="137"/>
        <end position="171"/>
    </location>
</feature>
<dbReference type="Pfam" id="PF20431">
    <property type="entry name" value="E_motif"/>
    <property type="match status" value="1"/>
</dbReference>
<dbReference type="GO" id="GO:0009451">
    <property type="term" value="P:RNA modification"/>
    <property type="evidence" value="ECO:0007669"/>
    <property type="project" value="InterPro"/>
</dbReference>
<evidence type="ECO:0000256" key="1">
    <source>
        <dbReference type="ARBA" id="ARBA00022737"/>
    </source>
</evidence>